<gene>
    <name evidence="2" type="ORF">FC27_GL000675</name>
</gene>
<evidence type="ECO:0000313" key="3">
    <source>
        <dbReference type="Proteomes" id="UP000051647"/>
    </source>
</evidence>
<dbReference type="InterPro" id="IPR021778">
    <property type="entry name" value="Se/S_carrier-like"/>
</dbReference>
<accession>A0A0R1SB62</accession>
<evidence type="ECO:0000313" key="2">
    <source>
        <dbReference type="EMBL" id="KRL66304.1"/>
    </source>
</evidence>
<comment type="caution">
    <text evidence="2">The sequence shown here is derived from an EMBL/GenBank/DDBJ whole genome shotgun (WGS) entry which is preliminary data.</text>
</comment>
<dbReference type="OrthoDB" id="2187432at2"/>
<dbReference type="PATRIC" id="fig|1423815.3.peg.684"/>
<dbReference type="Proteomes" id="UP000051647">
    <property type="component" value="Unassembled WGS sequence"/>
</dbReference>
<dbReference type="RefSeq" id="WP_010624955.1">
    <property type="nucleotide sequence ID" value="NZ_AZFA01000016.1"/>
</dbReference>
<feature type="domain" description="Putative Se/S carrier protein-like" evidence="1">
    <location>
        <begin position="6"/>
        <end position="74"/>
    </location>
</feature>
<evidence type="ECO:0000259" key="1">
    <source>
        <dbReference type="Pfam" id="PF11823"/>
    </source>
</evidence>
<dbReference type="AlphaFoldDB" id="A0A0R1SB62"/>
<organism evidence="2 3">
    <name type="scientific">Companilactobacillus versmoldensis DSM 14857 = KCTC 3814</name>
    <dbReference type="NCBI Taxonomy" id="1423815"/>
    <lineage>
        <taxon>Bacteria</taxon>
        <taxon>Bacillati</taxon>
        <taxon>Bacillota</taxon>
        <taxon>Bacilli</taxon>
        <taxon>Lactobacillales</taxon>
        <taxon>Lactobacillaceae</taxon>
        <taxon>Companilactobacillus</taxon>
    </lineage>
</organism>
<name>A0A0R1SB62_9LACO</name>
<dbReference type="eggNOG" id="ENOG5033A63">
    <property type="taxonomic scope" value="Bacteria"/>
</dbReference>
<dbReference type="STRING" id="1423815.FC27_GL000675"/>
<dbReference type="Pfam" id="PF11823">
    <property type="entry name" value="Se_S_carrier"/>
    <property type="match status" value="1"/>
</dbReference>
<protein>
    <recommendedName>
        <fullName evidence="1">Putative Se/S carrier protein-like domain-containing protein</fullName>
    </recommendedName>
</protein>
<sequence length="88" mass="9845">MAQTFGLMTFKTTHEAISIKELLKQYPDYTSSIISTPGSISAGCGMSVRFNYQKKAEILDLLTKKGLQYQAIYKGNRVGVKSTYQIDQ</sequence>
<dbReference type="EMBL" id="AZFA01000016">
    <property type="protein sequence ID" value="KRL66304.1"/>
    <property type="molecule type" value="Genomic_DNA"/>
</dbReference>
<reference evidence="2 3" key="1">
    <citation type="journal article" date="2015" name="Genome Announc.">
        <title>Expanding the biotechnology potential of lactobacilli through comparative genomics of 213 strains and associated genera.</title>
        <authorList>
            <person name="Sun Z."/>
            <person name="Harris H.M."/>
            <person name="McCann A."/>
            <person name="Guo C."/>
            <person name="Argimon S."/>
            <person name="Zhang W."/>
            <person name="Yang X."/>
            <person name="Jeffery I.B."/>
            <person name="Cooney J.C."/>
            <person name="Kagawa T.F."/>
            <person name="Liu W."/>
            <person name="Song Y."/>
            <person name="Salvetti E."/>
            <person name="Wrobel A."/>
            <person name="Rasinkangas P."/>
            <person name="Parkhill J."/>
            <person name="Rea M.C."/>
            <person name="O'Sullivan O."/>
            <person name="Ritari J."/>
            <person name="Douillard F.P."/>
            <person name="Paul Ross R."/>
            <person name="Yang R."/>
            <person name="Briner A.E."/>
            <person name="Felis G.E."/>
            <person name="de Vos W.M."/>
            <person name="Barrangou R."/>
            <person name="Klaenhammer T.R."/>
            <person name="Caufield P.W."/>
            <person name="Cui Y."/>
            <person name="Zhang H."/>
            <person name="O'Toole P.W."/>
        </authorList>
    </citation>
    <scope>NUCLEOTIDE SEQUENCE [LARGE SCALE GENOMIC DNA]</scope>
    <source>
        <strain evidence="2 3">DSM 14857</strain>
    </source>
</reference>
<keyword evidence="3" id="KW-1185">Reference proteome</keyword>
<proteinExistence type="predicted"/>